<evidence type="ECO:0000313" key="8">
    <source>
        <dbReference type="Proteomes" id="UP000075243"/>
    </source>
</evidence>
<dbReference type="EMBL" id="CM003610">
    <property type="protein sequence ID" value="KYP61922.1"/>
    <property type="molecule type" value="Genomic_DNA"/>
</dbReference>
<keyword evidence="2" id="KW-0479">Metal-binding</keyword>
<proteinExistence type="inferred from homology"/>
<organism evidence="7 8">
    <name type="scientific">Cajanus cajan</name>
    <name type="common">Pigeon pea</name>
    <name type="synonym">Cajanus indicus</name>
    <dbReference type="NCBI Taxonomy" id="3821"/>
    <lineage>
        <taxon>Eukaryota</taxon>
        <taxon>Viridiplantae</taxon>
        <taxon>Streptophyta</taxon>
        <taxon>Embryophyta</taxon>
        <taxon>Tracheophyta</taxon>
        <taxon>Spermatophyta</taxon>
        <taxon>Magnoliopsida</taxon>
        <taxon>eudicotyledons</taxon>
        <taxon>Gunneridae</taxon>
        <taxon>Pentapetalae</taxon>
        <taxon>rosids</taxon>
        <taxon>fabids</taxon>
        <taxon>Fabales</taxon>
        <taxon>Fabaceae</taxon>
        <taxon>Papilionoideae</taxon>
        <taxon>50 kb inversion clade</taxon>
        <taxon>NPAAA clade</taxon>
        <taxon>indigoferoid/millettioid clade</taxon>
        <taxon>Phaseoleae</taxon>
        <taxon>Cajanus</taxon>
    </lineage>
</organism>
<evidence type="ECO:0000256" key="3">
    <source>
        <dbReference type="ARBA" id="ARBA00023288"/>
    </source>
</evidence>
<dbReference type="STRING" id="3821.A0A151T4E3"/>
<dbReference type="PANTHER" id="PTHR45811:SF38">
    <property type="entry name" value="HEAVY METAL-ASSOCIATED DOMAIN PROTEIN"/>
    <property type="match status" value="1"/>
</dbReference>
<dbReference type="AlphaFoldDB" id="A0A151T4E3"/>
<evidence type="ECO:0000256" key="2">
    <source>
        <dbReference type="ARBA" id="ARBA00022723"/>
    </source>
</evidence>
<name>A0A151T4E3_CAJCA</name>
<keyword evidence="3" id="KW-0449">Lipoprotein</keyword>
<evidence type="ECO:0000313" key="7">
    <source>
        <dbReference type="EMBL" id="KYP61922.1"/>
    </source>
</evidence>
<dbReference type="Gene3D" id="3.30.70.100">
    <property type="match status" value="1"/>
</dbReference>
<reference evidence="7 8" key="1">
    <citation type="journal article" date="2012" name="Nat. Biotechnol.">
        <title>Draft genome sequence of pigeonpea (Cajanus cajan), an orphan legume crop of resource-poor farmers.</title>
        <authorList>
            <person name="Varshney R.K."/>
            <person name="Chen W."/>
            <person name="Li Y."/>
            <person name="Bharti A.K."/>
            <person name="Saxena R.K."/>
            <person name="Schlueter J.A."/>
            <person name="Donoghue M.T."/>
            <person name="Azam S."/>
            <person name="Fan G."/>
            <person name="Whaley A.M."/>
            <person name="Farmer A.D."/>
            <person name="Sheridan J."/>
            <person name="Iwata A."/>
            <person name="Tuteja R."/>
            <person name="Penmetsa R.V."/>
            <person name="Wu W."/>
            <person name="Upadhyaya H.D."/>
            <person name="Yang S.P."/>
            <person name="Shah T."/>
            <person name="Saxena K.B."/>
            <person name="Michael T."/>
            <person name="McCombie W.R."/>
            <person name="Yang B."/>
            <person name="Zhang G."/>
            <person name="Yang H."/>
            <person name="Wang J."/>
            <person name="Spillane C."/>
            <person name="Cook D.R."/>
            <person name="May G.D."/>
            <person name="Xu X."/>
            <person name="Jackson S.A."/>
        </authorList>
    </citation>
    <scope>NUCLEOTIDE SEQUENCE [LARGE SCALE GENOMIC DNA]</scope>
    <source>
        <strain evidence="8">cv. Asha</strain>
    </source>
</reference>
<sequence length="104" mass="11675">MKTASGLLGVESVSVDMKDKKMTLSGDVDPVSAVCKLRKLCHTEIVSVEQPKDKEKEKNEPVILPVPLKHYETYPLYYQMAPPQYGQSYYVTSYEENPSGCVIC</sequence>
<dbReference type="Proteomes" id="UP000075243">
    <property type="component" value="Chromosome 8"/>
</dbReference>
<dbReference type="PANTHER" id="PTHR45811">
    <property type="entry name" value="COPPER TRANSPORT PROTEIN FAMILY-RELATED"/>
    <property type="match status" value="1"/>
</dbReference>
<dbReference type="PROSITE" id="PS50846">
    <property type="entry name" value="HMA_2"/>
    <property type="match status" value="1"/>
</dbReference>
<evidence type="ECO:0000256" key="4">
    <source>
        <dbReference type="ARBA" id="ARBA00023289"/>
    </source>
</evidence>
<keyword evidence="8" id="KW-1185">Reference proteome</keyword>
<dbReference type="InterPro" id="IPR006121">
    <property type="entry name" value="HMA_dom"/>
</dbReference>
<gene>
    <name evidence="7" type="ORF">KK1_016436</name>
</gene>
<feature type="domain" description="HMA" evidence="6">
    <location>
        <begin position="1"/>
        <end position="49"/>
    </location>
</feature>
<dbReference type="GO" id="GO:0046872">
    <property type="term" value="F:metal ion binding"/>
    <property type="evidence" value="ECO:0007669"/>
    <property type="project" value="UniProtKB-KW"/>
</dbReference>
<evidence type="ECO:0000259" key="6">
    <source>
        <dbReference type="PROSITE" id="PS50846"/>
    </source>
</evidence>
<dbReference type="InterPro" id="IPR051863">
    <property type="entry name" value="HIPP"/>
</dbReference>
<protein>
    <recommendedName>
        <fullName evidence="6">HMA domain-containing protein</fullName>
    </recommendedName>
</protein>
<evidence type="ECO:0000256" key="5">
    <source>
        <dbReference type="ARBA" id="ARBA00024045"/>
    </source>
</evidence>
<evidence type="ECO:0000256" key="1">
    <source>
        <dbReference type="ARBA" id="ARBA00022481"/>
    </source>
</evidence>
<accession>A0A151T4E3</accession>
<keyword evidence="1" id="KW-0488">Methylation</keyword>
<dbReference type="Gramene" id="C.cajan_15969.t">
    <property type="protein sequence ID" value="C.cajan_15969.t"/>
    <property type="gene ID" value="C.cajan_15969"/>
</dbReference>
<dbReference type="OMA" id="HYETYPL"/>
<comment type="similarity">
    <text evidence="5">Belongs to the HIPP family.</text>
</comment>
<keyword evidence="4" id="KW-0636">Prenylation</keyword>